<dbReference type="Pfam" id="PF03732">
    <property type="entry name" value="Retrotrans_gag"/>
    <property type="match status" value="1"/>
</dbReference>
<accession>A0ABQ5ESH2</accession>
<evidence type="ECO:0000259" key="3">
    <source>
        <dbReference type="Pfam" id="PF03732"/>
    </source>
</evidence>
<feature type="region of interest" description="Disordered" evidence="2">
    <location>
        <begin position="227"/>
        <end position="252"/>
    </location>
</feature>
<feature type="compositionally biased region" description="Polar residues" evidence="2">
    <location>
        <begin position="241"/>
        <end position="252"/>
    </location>
</feature>
<reference evidence="4" key="2">
    <citation type="submission" date="2022-01" db="EMBL/GenBank/DDBJ databases">
        <authorList>
            <person name="Yamashiro T."/>
            <person name="Shiraishi A."/>
            <person name="Satake H."/>
            <person name="Nakayama K."/>
        </authorList>
    </citation>
    <scope>NUCLEOTIDE SEQUENCE</scope>
</reference>
<evidence type="ECO:0000256" key="2">
    <source>
        <dbReference type="SAM" id="MobiDB-lite"/>
    </source>
</evidence>
<feature type="coiled-coil region" evidence="1">
    <location>
        <begin position="14"/>
        <end position="41"/>
    </location>
</feature>
<proteinExistence type="predicted"/>
<evidence type="ECO:0000313" key="4">
    <source>
        <dbReference type="EMBL" id="GJT53855.1"/>
    </source>
</evidence>
<name>A0ABQ5ESH2_9ASTR</name>
<evidence type="ECO:0000256" key="1">
    <source>
        <dbReference type="SAM" id="Coils"/>
    </source>
</evidence>
<feature type="domain" description="Retrotransposon gag" evidence="3">
    <location>
        <begin position="96"/>
        <end position="185"/>
    </location>
</feature>
<evidence type="ECO:0000313" key="5">
    <source>
        <dbReference type="Proteomes" id="UP001151760"/>
    </source>
</evidence>
<comment type="caution">
    <text evidence="4">The sequence shown here is derived from an EMBL/GenBank/DDBJ whole genome shotgun (WGS) entry which is preliminary data.</text>
</comment>
<reference evidence="4" key="1">
    <citation type="journal article" date="2022" name="Int. J. Mol. Sci.">
        <title>Draft Genome of Tanacetum Coccineum: Genomic Comparison of Closely Related Tanacetum-Family Plants.</title>
        <authorList>
            <person name="Yamashiro T."/>
            <person name="Shiraishi A."/>
            <person name="Nakayama K."/>
            <person name="Satake H."/>
        </authorList>
    </citation>
    <scope>NUCLEOTIDE SEQUENCE</scope>
</reference>
<dbReference type="EMBL" id="BQNB010016624">
    <property type="protein sequence ID" value="GJT53855.1"/>
    <property type="molecule type" value="Genomic_DNA"/>
</dbReference>
<keyword evidence="1" id="KW-0175">Coiled coil</keyword>
<sequence>MNAEEIRLLLKEQAITKQQQADALQAQLVALQLELQATKTLLQTRQGGGGDAGSLLPRSMRLDVPKFSGTDPESWIFSITEYFSLLNTPVDQRLRIVGFNLEGEAAEWFRWMTRNGLITNWDAFVESVKNRFGPSKYEDPQGALSKLLQTGTVAQYQSEFEKLMNRVTDISENLLISFYVSGLKPNLQRELLVAKPTNLGDAFALARVTEARLDDQRVSVVGQATTVASGGGSQRTQSSRVVTTVPQPTGVS</sequence>
<feature type="non-terminal residue" evidence="4">
    <location>
        <position position="252"/>
    </location>
</feature>
<gene>
    <name evidence="4" type="ORF">Tco_0988909</name>
</gene>
<keyword evidence="5" id="KW-1185">Reference proteome</keyword>
<organism evidence="4 5">
    <name type="scientific">Tanacetum coccineum</name>
    <dbReference type="NCBI Taxonomy" id="301880"/>
    <lineage>
        <taxon>Eukaryota</taxon>
        <taxon>Viridiplantae</taxon>
        <taxon>Streptophyta</taxon>
        <taxon>Embryophyta</taxon>
        <taxon>Tracheophyta</taxon>
        <taxon>Spermatophyta</taxon>
        <taxon>Magnoliopsida</taxon>
        <taxon>eudicotyledons</taxon>
        <taxon>Gunneridae</taxon>
        <taxon>Pentapetalae</taxon>
        <taxon>asterids</taxon>
        <taxon>campanulids</taxon>
        <taxon>Asterales</taxon>
        <taxon>Asteraceae</taxon>
        <taxon>Asteroideae</taxon>
        <taxon>Anthemideae</taxon>
        <taxon>Anthemidinae</taxon>
        <taxon>Tanacetum</taxon>
    </lineage>
</organism>
<dbReference type="InterPro" id="IPR005162">
    <property type="entry name" value="Retrotrans_gag_dom"/>
</dbReference>
<dbReference type="Proteomes" id="UP001151760">
    <property type="component" value="Unassembled WGS sequence"/>
</dbReference>
<dbReference type="PANTHER" id="PTHR33223:SF6">
    <property type="entry name" value="CCHC-TYPE DOMAIN-CONTAINING PROTEIN"/>
    <property type="match status" value="1"/>
</dbReference>
<protein>
    <submittedName>
        <fullName evidence="4">Ty3-gypsy retrotransposon protein</fullName>
    </submittedName>
</protein>
<dbReference type="PANTHER" id="PTHR33223">
    <property type="entry name" value="CCHC-TYPE DOMAIN-CONTAINING PROTEIN"/>
    <property type="match status" value="1"/>
</dbReference>